<dbReference type="Pfam" id="PF24570">
    <property type="entry name" value="BACK_BPM_SPOP"/>
    <property type="match status" value="1"/>
</dbReference>
<comment type="similarity">
    <text evidence="2">Belongs to the Tdpoz family.</text>
</comment>
<dbReference type="Gene3D" id="1.25.40.420">
    <property type="match status" value="1"/>
</dbReference>
<dbReference type="PROSITE" id="PS50097">
    <property type="entry name" value="BTB"/>
    <property type="match status" value="1"/>
</dbReference>
<keyword evidence="5" id="KW-1185">Reference proteome</keyword>
<reference evidence="4" key="2">
    <citation type="submission" date="2018-10" db="UniProtKB">
        <authorList>
            <consortium name="EnsemblPlants"/>
        </authorList>
    </citation>
    <scope>IDENTIFICATION</scope>
</reference>
<dbReference type="PANTHER" id="PTHR26379:SF522">
    <property type="entry name" value="(BREAD WHEAT) HYPOTHETICAL PROTEIN"/>
    <property type="match status" value="1"/>
</dbReference>
<proteinExistence type="inferred from homology"/>
<dbReference type="Gramene" id="TraesCS1B03G1023900.1">
    <property type="protein sequence ID" value="TraesCS1B03G1023900.1.CDS1"/>
    <property type="gene ID" value="TraesCS1B03G1023900"/>
</dbReference>
<reference evidence="4" key="1">
    <citation type="submission" date="2018-08" db="EMBL/GenBank/DDBJ databases">
        <authorList>
            <person name="Rossello M."/>
        </authorList>
    </citation>
    <scope>NUCLEOTIDE SEQUENCE [LARGE SCALE GENOMIC DNA]</scope>
    <source>
        <strain evidence="4">cv. Chinese Spring</strain>
    </source>
</reference>
<dbReference type="InterPro" id="IPR000210">
    <property type="entry name" value="BTB/POZ_dom"/>
</dbReference>
<dbReference type="Proteomes" id="UP000019116">
    <property type="component" value="Chromosome 1B"/>
</dbReference>
<dbReference type="Gramene" id="TraesKAR1B01G0398750.1">
    <property type="protein sequence ID" value="cds.TraesKAR1B01G0398750.1"/>
    <property type="gene ID" value="TraesKAR1B01G0398750"/>
</dbReference>
<dbReference type="Gene3D" id="3.30.710.10">
    <property type="entry name" value="Potassium Channel Kv1.1, Chain A"/>
    <property type="match status" value="1"/>
</dbReference>
<comment type="pathway">
    <text evidence="1">Protein modification; protein ubiquitination.</text>
</comment>
<dbReference type="PANTHER" id="PTHR26379">
    <property type="entry name" value="BTB/POZ AND MATH DOMAIN-CONTAINING PROTEIN 1"/>
    <property type="match status" value="1"/>
</dbReference>
<evidence type="ECO:0000259" key="3">
    <source>
        <dbReference type="PROSITE" id="PS50097"/>
    </source>
</evidence>
<evidence type="ECO:0000256" key="1">
    <source>
        <dbReference type="ARBA" id="ARBA00004906"/>
    </source>
</evidence>
<dbReference type="Gramene" id="TraesCLE_scaffold_002527_01G000400.1">
    <property type="protein sequence ID" value="TraesCLE_scaffold_002527_01G000400.1"/>
    <property type="gene ID" value="TraesCLE_scaffold_002527_01G000400"/>
</dbReference>
<dbReference type="SUPFAM" id="SSF54695">
    <property type="entry name" value="POZ domain"/>
    <property type="match status" value="1"/>
</dbReference>
<evidence type="ECO:0000313" key="4">
    <source>
        <dbReference type="EnsemblPlants" id="TraesCS1B02G375600.1.cds1"/>
    </source>
</evidence>
<dbReference type="Gramene" id="TraesROB_scaffold_003226_01G000400.1">
    <property type="protein sequence ID" value="TraesROB_scaffold_003226_01G000400.1"/>
    <property type="gene ID" value="TraesROB_scaffold_003226_01G000400"/>
</dbReference>
<evidence type="ECO:0000256" key="2">
    <source>
        <dbReference type="ARBA" id="ARBA00010846"/>
    </source>
</evidence>
<sequence>MQRHFTDLLKDEEGADVTFEVGGETIAAHRCVLAARSRVFKAELFGPMKESTAAGHTIHVEDMEPQVFRAMLEFIYNDSEPEIDHKDDDEDAMWQWQHLLAAADRYDMQRLKLICEDKLCGFIEVNSTAAILSLAEQHCCDGLKKACYAFLGTLGNLRAVAATDGFDDLIRNHPSVMKELIAMLAPF</sequence>
<dbReference type="EnsemblPlants" id="TraesCS1B02G375600.1">
    <property type="protein sequence ID" value="TraesCS1B02G375600.1.cds1"/>
    <property type="gene ID" value="TraesCS1B02G375600"/>
</dbReference>
<dbReference type="Gramene" id="TraesRN1B0101052700.1">
    <property type="protein sequence ID" value="TraesRN1B0101052700.1"/>
    <property type="gene ID" value="TraesRN1B0101052700"/>
</dbReference>
<dbReference type="OMA" id="FISSNME"/>
<evidence type="ECO:0000313" key="5">
    <source>
        <dbReference type="Proteomes" id="UP000019116"/>
    </source>
</evidence>
<organism evidence="4">
    <name type="scientific">Triticum aestivum</name>
    <name type="common">Wheat</name>
    <dbReference type="NCBI Taxonomy" id="4565"/>
    <lineage>
        <taxon>Eukaryota</taxon>
        <taxon>Viridiplantae</taxon>
        <taxon>Streptophyta</taxon>
        <taxon>Embryophyta</taxon>
        <taxon>Tracheophyta</taxon>
        <taxon>Spermatophyta</taxon>
        <taxon>Magnoliopsida</taxon>
        <taxon>Liliopsida</taxon>
        <taxon>Poales</taxon>
        <taxon>Poaceae</taxon>
        <taxon>BOP clade</taxon>
        <taxon>Pooideae</taxon>
        <taxon>Triticodae</taxon>
        <taxon>Triticeae</taxon>
        <taxon>Triticinae</taxon>
        <taxon>Triticum</taxon>
    </lineage>
</organism>
<protein>
    <recommendedName>
        <fullName evidence="3">BTB domain-containing protein</fullName>
    </recommendedName>
</protein>
<dbReference type="OrthoDB" id="681301at2759"/>
<dbReference type="Gramene" id="TraesCS1B02G375600.1">
    <property type="protein sequence ID" value="TraesCS1B02G375600.1.cds1"/>
    <property type="gene ID" value="TraesCS1B02G375600"/>
</dbReference>
<dbReference type="Gramene" id="TraesWEE_scaffold_002010_01G000300.1">
    <property type="protein sequence ID" value="TraesWEE_scaffold_002010_01G000300.1"/>
    <property type="gene ID" value="TraesWEE_scaffold_002010_01G000300"/>
</dbReference>
<dbReference type="GO" id="GO:0016567">
    <property type="term" value="P:protein ubiquitination"/>
    <property type="evidence" value="ECO:0007669"/>
    <property type="project" value="InterPro"/>
</dbReference>
<dbReference type="InterPro" id="IPR056423">
    <property type="entry name" value="BACK_BPM_SPOP"/>
</dbReference>
<dbReference type="Pfam" id="PF00651">
    <property type="entry name" value="BTB"/>
    <property type="match status" value="1"/>
</dbReference>
<accession>A0A3B5Z2K6</accession>
<dbReference type="InterPro" id="IPR045005">
    <property type="entry name" value="BPM1-6"/>
</dbReference>
<name>A0A3B5Z2K6_WHEAT</name>
<dbReference type="SMART" id="SM00225">
    <property type="entry name" value="BTB"/>
    <property type="match status" value="1"/>
</dbReference>
<dbReference type="SMR" id="A0A3B5Z2K6"/>
<feature type="domain" description="BTB" evidence="3">
    <location>
        <begin position="15"/>
        <end position="78"/>
    </location>
</feature>
<dbReference type="AlphaFoldDB" id="A0A3B5Z2K6"/>
<dbReference type="STRING" id="4565.A0A3B5Z2K6"/>
<dbReference type="InterPro" id="IPR011333">
    <property type="entry name" value="SKP1/BTB/POZ_sf"/>
</dbReference>